<dbReference type="GO" id="GO:0007030">
    <property type="term" value="P:Golgi organization"/>
    <property type="evidence" value="ECO:0007669"/>
    <property type="project" value="TreeGrafter"/>
</dbReference>
<dbReference type="GO" id="GO:0006891">
    <property type="term" value="P:intra-Golgi vesicle-mediated transport"/>
    <property type="evidence" value="ECO:0007669"/>
    <property type="project" value="TreeGrafter"/>
</dbReference>
<organism evidence="2 3">
    <name type="scientific">Seriola lalandi dorsalis</name>
    <dbReference type="NCBI Taxonomy" id="1841481"/>
    <lineage>
        <taxon>Eukaryota</taxon>
        <taxon>Metazoa</taxon>
        <taxon>Chordata</taxon>
        <taxon>Craniata</taxon>
        <taxon>Vertebrata</taxon>
        <taxon>Euteleostomi</taxon>
        <taxon>Actinopterygii</taxon>
        <taxon>Neopterygii</taxon>
        <taxon>Teleostei</taxon>
        <taxon>Neoteleostei</taxon>
        <taxon>Acanthomorphata</taxon>
        <taxon>Carangaria</taxon>
        <taxon>Carangiformes</taxon>
        <taxon>Carangidae</taxon>
        <taxon>Seriola</taxon>
    </lineage>
</organism>
<dbReference type="PANTHER" id="PTHR13302">
    <property type="entry name" value="CONSERVED OLIGOMERIC GOLGI COMPLEX COMPONENT 3"/>
    <property type="match status" value="1"/>
</dbReference>
<dbReference type="GO" id="GO:0006886">
    <property type="term" value="P:intracellular protein transport"/>
    <property type="evidence" value="ECO:0007669"/>
    <property type="project" value="InterPro"/>
</dbReference>
<dbReference type="Ensembl" id="ENSSLDT00000001585.1">
    <property type="protein sequence ID" value="ENSSLDP00000001503.1"/>
    <property type="gene ID" value="ENSSLDG00000001250.1"/>
</dbReference>
<dbReference type="STRING" id="1841481.ENSSLDP00000001503"/>
<dbReference type="PANTHER" id="PTHR13302:SF8">
    <property type="entry name" value="CONSERVED OLIGOMERIC GOLGI COMPLEX SUBUNIT 3"/>
    <property type="match status" value="1"/>
</dbReference>
<dbReference type="InterPro" id="IPR048320">
    <property type="entry name" value="COG3_N"/>
</dbReference>
<dbReference type="GO" id="GO:0005801">
    <property type="term" value="C:cis-Golgi network"/>
    <property type="evidence" value="ECO:0007669"/>
    <property type="project" value="InterPro"/>
</dbReference>
<keyword evidence="3" id="KW-1185">Reference proteome</keyword>
<dbReference type="GO" id="GO:0016020">
    <property type="term" value="C:membrane"/>
    <property type="evidence" value="ECO:0007669"/>
    <property type="project" value="InterPro"/>
</dbReference>
<reference evidence="2" key="2">
    <citation type="submission" date="2025-09" db="UniProtKB">
        <authorList>
            <consortium name="Ensembl"/>
        </authorList>
    </citation>
    <scope>IDENTIFICATION</scope>
</reference>
<evidence type="ECO:0000259" key="1">
    <source>
        <dbReference type="Pfam" id="PF04136"/>
    </source>
</evidence>
<dbReference type="GeneTree" id="ENSGT00390000015682"/>
<protein>
    <recommendedName>
        <fullName evidence="1">Conserved oligomeric Golgi complex subunit 3 N-terminal domain-containing protein</fullName>
    </recommendedName>
</protein>
<dbReference type="AlphaFoldDB" id="A0A3B4WIZ3"/>
<sequence>MASTDQSLLDLTDKDTREKLSLWDRRTDAMAPLTEKQMDSVLEIRAAAETLSVPSELPIEDLCSLSSRSLQSPFTATVPASTEDVLLKGFQMLDMENDRIETAQQFFSWFAKLHSNMDQDESSKYRKTRDDLNCYQEQCDAILKDVSAALEHLESLQKQYLFVSNKTGTLHEACEQLLKEQSELVDLAESIQQKLSYFNELENINTVGWIFFFFFFGSFDEVHQCYLEQREQLLSPSIASTITDLTNQNSKDHCALVRHD</sequence>
<evidence type="ECO:0000313" key="3">
    <source>
        <dbReference type="Proteomes" id="UP000261360"/>
    </source>
</evidence>
<accession>A0A3B4WIZ3</accession>
<dbReference type="Pfam" id="PF04136">
    <property type="entry name" value="COG3_N"/>
    <property type="match status" value="1"/>
</dbReference>
<evidence type="ECO:0000313" key="2">
    <source>
        <dbReference type="Ensembl" id="ENSSLDP00000001503.1"/>
    </source>
</evidence>
<feature type="domain" description="Conserved oligomeric Golgi complex subunit 3 N-terminal" evidence="1">
    <location>
        <begin position="129"/>
        <end position="205"/>
    </location>
</feature>
<proteinExistence type="predicted"/>
<name>A0A3B4WIZ3_SERLL</name>
<reference evidence="2" key="1">
    <citation type="submission" date="2025-08" db="UniProtKB">
        <authorList>
            <consortium name="Ensembl"/>
        </authorList>
    </citation>
    <scope>IDENTIFICATION</scope>
</reference>
<dbReference type="InterPro" id="IPR007265">
    <property type="entry name" value="COG_su3"/>
</dbReference>
<dbReference type="Proteomes" id="UP000261360">
    <property type="component" value="Unplaced"/>
</dbReference>
<dbReference type="GO" id="GO:0017119">
    <property type="term" value="C:Golgi transport complex"/>
    <property type="evidence" value="ECO:0007669"/>
    <property type="project" value="TreeGrafter"/>
</dbReference>